<dbReference type="GO" id="GO:0006508">
    <property type="term" value="P:proteolysis"/>
    <property type="evidence" value="ECO:0007669"/>
    <property type="project" value="UniProtKB-KW"/>
</dbReference>
<dbReference type="AlphaFoldDB" id="D7MWM9"/>
<evidence type="ECO:0000256" key="2">
    <source>
        <dbReference type="ARBA" id="ARBA00022670"/>
    </source>
</evidence>
<dbReference type="InterPro" id="IPR036034">
    <property type="entry name" value="PDZ_sf"/>
</dbReference>
<dbReference type="InterPro" id="IPR046449">
    <property type="entry name" value="DEGP_PDZ_sf"/>
</dbReference>
<dbReference type="eggNOG" id="KOG1320">
    <property type="taxonomic scope" value="Eukaryota"/>
</dbReference>
<dbReference type="Proteomes" id="UP000008694">
    <property type="component" value="Unassembled WGS sequence"/>
</dbReference>
<feature type="domain" description="PDZ" evidence="5">
    <location>
        <begin position="198"/>
        <end position="303"/>
    </location>
</feature>
<reference evidence="7" key="1">
    <citation type="journal article" date="2011" name="Nat. Genet.">
        <title>The Arabidopsis lyrata genome sequence and the basis of rapid genome size change.</title>
        <authorList>
            <person name="Hu T.T."/>
            <person name="Pattyn P."/>
            <person name="Bakker E.G."/>
            <person name="Cao J."/>
            <person name="Cheng J.-F."/>
            <person name="Clark R.M."/>
            <person name="Fahlgren N."/>
            <person name="Fawcett J.A."/>
            <person name="Grimwood J."/>
            <person name="Gundlach H."/>
            <person name="Haberer G."/>
            <person name="Hollister J.D."/>
            <person name="Ossowski S."/>
            <person name="Ottilar R.P."/>
            <person name="Salamov A.A."/>
            <person name="Schneeberger K."/>
            <person name="Spannagl M."/>
            <person name="Wang X."/>
            <person name="Yang L."/>
            <person name="Nasrallah M.E."/>
            <person name="Bergelson J."/>
            <person name="Carrington J.C."/>
            <person name="Gaut B.S."/>
            <person name="Schmutz J."/>
            <person name="Mayer K.F.X."/>
            <person name="Van de Peer Y."/>
            <person name="Grigoriev I.V."/>
            <person name="Nordborg M."/>
            <person name="Weigel D."/>
            <person name="Guo Y.-L."/>
        </authorList>
    </citation>
    <scope>NUCLEOTIDE SEQUENCE [LARGE SCALE GENOMIC DNA]</scope>
    <source>
        <strain evidence="7">cv. MN47</strain>
    </source>
</reference>
<dbReference type="Gene3D" id="3.20.190.20">
    <property type="match status" value="1"/>
</dbReference>
<keyword evidence="4" id="KW-0720">Serine protease</keyword>
<dbReference type="InterPro" id="IPR001478">
    <property type="entry name" value="PDZ"/>
</dbReference>
<evidence type="ECO:0000256" key="4">
    <source>
        <dbReference type="ARBA" id="ARBA00022825"/>
    </source>
</evidence>
<dbReference type="HOGENOM" id="CLU_020120_10_2_1"/>
<dbReference type="GO" id="GO:0004252">
    <property type="term" value="F:serine-type endopeptidase activity"/>
    <property type="evidence" value="ECO:0007669"/>
    <property type="project" value="InterPro"/>
</dbReference>
<comment type="similarity">
    <text evidence="1">Belongs to the peptidase S1C family.</text>
</comment>
<dbReference type="PANTHER" id="PTHR45980">
    <property type="match status" value="1"/>
</dbReference>
<sequence>MASTIYSVVKIFSINRTADPSHPWTAPTSNPCSGSGFVISGRRIITNAHVVTGATFIQATKLSSGTKYKATVLAFGHECDLAILLINNNEFWKDLEPLNLRGEMPNLLEPVRIVGYPQGGDSISITGGILSRINTYVYSHSRGELELPVLQVDAAINSGNSGGPVFIENEVIGVAFERLPSGDNIGYVIPAQIVKIFLASIDKGDETGFCSLGISLQSMENAMMRKYFKMKKIMTGVLVTKTNQHSQGNEYVEKNDVILEIDGMTVEDDGKVFYESRLWMHLNGFIALKNPNERISLKVLRNGEVIHMKMEAMPVDTWYTSDYSSPSYYILAGLVFTESTESMTGVKICEVLEDNINKGYSSFRDLEVHCVNGRPVNTLDQLCELIVASTEEYVRIELEGDLVVMVNLKSHKKSRGQLLESHRVMYDMSDDIEEAYPCLGEE</sequence>
<dbReference type="InterPro" id="IPR009003">
    <property type="entry name" value="Peptidase_S1_PA"/>
</dbReference>
<dbReference type="Gene3D" id="2.30.42.10">
    <property type="match status" value="1"/>
</dbReference>
<dbReference type="PROSITE" id="PS50106">
    <property type="entry name" value="PDZ"/>
    <property type="match status" value="1"/>
</dbReference>
<dbReference type="InterPro" id="IPR041517">
    <property type="entry name" value="DEGP_PDZ"/>
</dbReference>
<keyword evidence="2" id="KW-0645">Protease</keyword>
<evidence type="ECO:0000313" key="7">
    <source>
        <dbReference type="Proteomes" id="UP000008694"/>
    </source>
</evidence>
<dbReference type="SUPFAM" id="SSF50494">
    <property type="entry name" value="Trypsin-like serine proteases"/>
    <property type="match status" value="1"/>
</dbReference>
<dbReference type="Pfam" id="PF13365">
    <property type="entry name" value="Trypsin_2"/>
    <property type="match status" value="1"/>
</dbReference>
<dbReference type="InterPro" id="IPR043504">
    <property type="entry name" value="Peptidase_S1_PA_chymotrypsin"/>
</dbReference>
<name>D7MWM9_ARALL</name>
<accession>D7MWM9</accession>
<dbReference type="Gene3D" id="2.40.10.10">
    <property type="entry name" value="Trypsin-like serine proteases"/>
    <property type="match status" value="2"/>
</dbReference>
<evidence type="ECO:0000313" key="6">
    <source>
        <dbReference type="EMBL" id="EFH39052.1"/>
    </source>
</evidence>
<keyword evidence="3" id="KW-0378">Hydrolase</keyword>
<gene>
    <name evidence="6" type="ORF">ARALYDRAFT_920262</name>
</gene>
<dbReference type="SUPFAM" id="SSF50156">
    <property type="entry name" value="PDZ domain-like"/>
    <property type="match status" value="1"/>
</dbReference>
<protein>
    <recommendedName>
        <fullName evidence="5">PDZ domain-containing protein</fullName>
    </recommendedName>
</protein>
<keyword evidence="7" id="KW-1185">Reference proteome</keyword>
<dbReference type="PANTHER" id="PTHR45980:SF9">
    <property type="entry name" value="PROTEASE DO-LIKE 10, MITOCHONDRIAL-RELATED"/>
    <property type="match status" value="1"/>
</dbReference>
<evidence type="ECO:0000256" key="1">
    <source>
        <dbReference type="ARBA" id="ARBA00010541"/>
    </source>
</evidence>
<dbReference type="PRINTS" id="PR00834">
    <property type="entry name" value="PROTEASES2C"/>
</dbReference>
<organism evidence="7">
    <name type="scientific">Arabidopsis lyrata subsp. lyrata</name>
    <name type="common">Lyre-leaved rock-cress</name>
    <dbReference type="NCBI Taxonomy" id="81972"/>
    <lineage>
        <taxon>Eukaryota</taxon>
        <taxon>Viridiplantae</taxon>
        <taxon>Streptophyta</taxon>
        <taxon>Embryophyta</taxon>
        <taxon>Tracheophyta</taxon>
        <taxon>Spermatophyta</taxon>
        <taxon>Magnoliopsida</taxon>
        <taxon>eudicotyledons</taxon>
        <taxon>Gunneridae</taxon>
        <taxon>Pentapetalae</taxon>
        <taxon>rosids</taxon>
        <taxon>malvids</taxon>
        <taxon>Brassicales</taxon>
        <taxon>Brassicaceae</taxon>
        <taxon>Camelineae</taxon>
        <taxon>Arabidopsis</taxon>
    </lineage>
</organism>
<dbReference type="EMBL" id="GL348827">
    <property type="protein sequence ID" value="EFH39052.1"/>
    <property type="molecule type" value="Genomic_DNA"/>
</dbReference>
<evidence type="ECO:0000259" key="5">
    <source>
        <dbReference type="PROSITE" id="PS50106"/>
    </source>
</evidence>
<dbReference type="Pfam" id="PF17815">
    <property type="entry name" value="PDZ_3"/>
    <property type="match status" value="1"/>
</dbReference>
<dbReference type="STRING" id="81972.D7MWM9"/>
<proteinExistence type="inferred from homology"/>
<dbReference type="InterPro" id="IPR001940">
    <property type="entry name" value="Peptidase_S1C"/>
</dbReference>
<dbReference type="Gramene" id="scaffold_15900004.1">
    <property type="protein sequence ID" value="scaffold_15900004.1"/>
    <property type="gene ID" value="scaffold_15900004.1"/>
</dbReference>
<evidence type="ECO:0000256" key="3">
    <source>
        <dbReference type="ARBA" id="ARBA00022801"/>
    </source>
</evidence>